<sequence length="72" mass="6980">MTTAQNVPLVPEAALRPAGSGHVSAKGVLSALLFVLAMGAITAVVVAALAGETTVALIIAIVTGAVFAALIV</sequence>
<dbReference type="AlphaFoldDB" id="A0A378TDD1"/>
<evidence type="ECO:0000313" key="2">
    <source>
        <dbReference type="EMBL" id="STZ58167.1"/>
    </source>
</evidence>
<reference evidence="2 3" key="1">
    <citation type="submission" date="2018-06" db="EMBL/GenBank/DDBJ databases">
        <authorList>
            <consortium name="Pathogen Informatics"/>
            <person name="Doyle S."/>
        </authorList>
    </citation>
    <scope>NUCLEOTIDE SEQUENCE [LARGE SCALE GENOMIC DNA]</scope>
    <source>
        <strain evidence="2 3">NCTC10821</strain>
    </source>
</reference>
<dbReference type="EMBL" id="UGQT01000001">
    <property type="protein sequence ID" value="STZ58167.1"/>
    <property type="molecule type" value="Genomic_DNA"/>
</dbReference>
<evidence type="ECO:0000313" key="3">
    <source>
        <dbReference type="Proteomes" id="UP000254978"/>
    </source>
</evidence>
<protein>
    <recommendedName>
        <fullName evidence="4">Transmembrane protein</fullName>
    </recommendedName>
</protein>
<evidence type="ECO:0008006" key="4">
    <source>
        <dbReference type="Google" id="ProtNLM"/>
    </source>
</evidence>
<gene>
    <name evidence="2" type="ORF">NCTC10821_01676</name>
</gene>
<feature type="transmembrane region" description="Helical" evidence="1">
    <location>
        <begin position="55"/>
        <end position="71"/>
    </location>
</feature>
<evidence type="ECO:0000256" key="1">
    <source>
        <dbReference type="SAM" id="Phobius"/>
    </source>
</evidence>
<dbReference type="Proteomes" id="UP000254978">
    <property type="component" value="Unassembled WGS sequence"/>
</dbReference>
<keyword evidence="1" id="KW-0472">Membrane</keyword>
<keyword evidence="3" id="KW-1185">Reference proteome</keyword>
<organism evidence="2 3">
    <name type="scientific">Mycolicibacterium tokaiense</name>
    <dbReference type="NCBI Taxonomy" id="39695"/>
    <lineage>
        <taxon>Bacteria</taxon>
        <taxon>Bacillati</taxon>
        <taxon>Actinomycetota</taxon>
        <taxon>Actinomycetes</taxon>
        <taxon>Mycobacteriales</taxon>
        <taxon>Mycobacteriaceae</taxon>
        <taxon>Mycolicibacterium</taxon>
    </lineage>
</organism>
<feature type="transmembrane region" description="Helical" evidence="1">
    <location>
        <begin position="28"/>
        <end position="49"/>
    </location>
</feature>
<dbReference type="OrthoDB" id="9930328at2"/>
<keyword evidence="1" id="KW-0812">Transmembrane</keyword>
<dbReference type="RefSeq" id="WP_068915509.1">
    <property type="nucleotide sequence ID" value="NZ_AP022600.1"/>
</dbReference>
<keyword evidence="1" id="KW-1133">Transmembrane helix</keyword>
<name>A0A378TDD1_9MYCO</name>
<proteinExistence type="predicted"/>
<accession>A0A378TDD1</accession>